<feature type="transmembrane region" description="Helical" evidence="1">
    <location>
        <begin position="66"/>
        <end position="84"/>
    </location>
</feature>
<keyword evidence="1" id="KW-1133">Transmembrane helix</keyword>
<comment type="caution">
    <text evidence="3">The sequence shown here is derived from an EMBL/GenBank/DDBJ whole genome shotgun (WGS) entry which is preliminary data.</text>
</comment>
<protein>
    <submittedName>
        <fullName evidence="3">SPW repeat-containing protein</fullName>
    </submittedName>
</protein>
<feature type="domain" description="SPW repeat-containing integral membrane" evidence="2">
    <location>
        <begin position="6"/>
        <end position="105"/>
    </location>
</feature>
<evidence type="ECO:0000256" key="1">
    <source>
        <dbReference type="SAM" id="Phobius"/>
    </source>
</evidence>
<dbReference type="Proteomes" id="UP000317122">
    <property type="component" value="Unassembled WGS sequence"/>
</dbReference>
<dbReference type="AlphaFoldDB" id="A0A562MCL7"/>
<dbReference type="OrthoDB" id="166183at2"/>
<feature type="transmembrane region" description="Helical" evidence="1">
    <location>
        <begin position="9"/>
        <end position="28"/>
    </location>
</feature>
<keyword evidence="4" id="KW-1185">Reference proteome</keyword>
<feature type="transmembrane region" description="Helical" evidence="1">
    <location>
        <begin position="90"/>
        <end position="113"/>
    </location>
</feature>
<evidence type="ECO:0000313" key="4">
    <source>
        <dbReference type="Proteomes" id="UP000317122"/>
    </source>
</evidence>
<keyword evidence="1" id="KW-0472">Membrane</keyword>
<evidence type="ECO:0000313" key="3">
    <source>
        <dbReference type="EMBL" id="TWI17291.1"/>
    </source>
</evidence>
<proteinExistence type="predicted"/>
<reference evidence="3 4" key="1">
    <citation type="journal article" date="2015" name="Stand. Genomic Sci.">
        <title>Genomic Encyclopedia of Bacterial and Archaeal Type Strains, Phase III: the genomes of soil and plant-associated and newly described type strains.</title>
        <authorList>
            <person name="Whitman W.B."/>
            <person name="Woyke T."/>
            <person name="Klenk H.P."/>
            <person name="Zhou Y."/>
            <person name="Lilburn T.G."/>
            <person name="Beck B.J."/>
            <person name="De Vos P."/>
            <person name="Vandamme P."/>
            <person name="Eisen J.A."/>
            <person name="Garrity G."/>
            <person name="Hugenholtz P."/>
            <person name="Kyrpides N.C."/>
        </authorList>
    </citation>
    <scope>NUCLEOTIDE SEQUENCE [LARGE SCALE GENOMIC DNA]</scope>
    <source>
        <strain evidence="3 4">CGMCC 1.2546</strain>
    </source>
</reference>
<feature type="transmembrane region" description="Helical" evidence="1">
    <location>
        <begin position="40"/>
        <end position="59"/>
    </location>
</feature>
<keyword evidence="1" id="KW-0812">Transmembrane</keyword>
<sequence>MNEQRWQDWVTMLVGVYVFLSPWIIPYFFPGSTVMPVIGWSHYIVGFAIAVMGMAALASFQLWQEWLILILGLWLIISPWVFGFTDTTPFHWNSVSTGIIVVIFSATALVSGFDTRNIT</sequence>
<dbReference type="RefSeq" id="WP_162458187.1">
    <property type="nucleotide sequence ID" value="NZ_BSPF01000012.1"/>
</dbReference>
<gene>
    <name evidence="3" type="ORF">IQ26_07535</name>
</gene>
<evidence type="ECO:0000259" key="2">
    <source>
        <dbReference type="Pfam" id="PF03779"/>
    </source>
</evidence>
<accession>A0A562MCL7</accession>
<organism evidence="3 4">
    <name type="scientific">Mesorhizobium tianshanense</name>
    <dbReference type="NCBI Taxonomy" id="39844"/>
    <lineage>
        <taxon>Bacteria</taxon>
        <taxon>Pseudomonadati</taxon>
        <taxon>Pseudomonadota</taxon>
        <taxon>Alphaproteobacteria</taxon>
        <taxon>Hyphomicrobiales</taxon>
        <taxon>Phyllobacteriaceae</taxon>
        <taxon>Mesorhizobium</taxon>
    </lineage>
</organism>
<dbReference type="Pfam" id="PF03779">
    <property type="entry name" value="SPW"/>
    <property type="match status" value="1"/>
</dbReference>
<dbReference type="EMBL" id="VLKT01000108">
    <property type="protein sequence ID" value="TWI17291.1"/>
    <property type="molecule type" value="Genomic_DNA"/>
</dbReference>
<dbReference type="InterPro" id="IPR005530">
    <property type="entry name" value="SPW"/>
</dbReference>
<name>A0A562MCL7_9HYPH</name>